<dbReference type="GO" id="GO:0007005">
    <property type="term" value="P:mitochondrion organization"/>
    <property type="evidence" value="ECO:0007669"/>
    <property type="project" value="TreeGrafter"/>
</dbReference>
<reference evidence="4" key="1">
    <citation type="submission" date="2017-02" db="UniProtKB">
        <authorList>
            <consortium name="WormBaseParasite"/>
        </authorList>
    </citation>
    <scope>IDENTIFICATION</scope>
</reference>
<evidence type="ECO:0000259" key="1">
    <source>
        <dbReference type="Pfam" id="PF25036"/>
    </source>
</evidence>
<dbReference type="InterPro" id="IPR026847">
    <property type="entry name" value="VPS13"/>
</dbReference>
<dbReference type="STRING" id="6280.A0A0N4TF64"/>
<protein>
    <submittedName>
        <fullName evidence="4">SHR-BD domain-containing protein</fullName>
    </submittedName>
</protein>
<dbReference type="PANTHER" id="PTHR16166">
    <property type="entry name" value="VACUOLAR PROTEIN SORTING-ASSOCIATED PROTEIN VPS13"/>
    <property type="match status" value="1"/>
</dbReference>
<evidence type="ECO:0000313" key="3">
    <source>
        <dbReference type="Proteomes" id="UP000278627"/>
    </source>
</evidence>
<name>A0A0N4TF64_BRUPA</name>
<sequence>MEEHESAKDRNPLMFSFANDNCPRQCTIRIGKNHTCDQSYKPLFGPKFPLTVGLHSMKLRLVHDQHPTQIYNIGVEVRQGTGRYKDTQVVMLTPRYVLSNQTSFGLSLSHIDRIDQPNEHVKVASKCSLIWNENFEDNRMICVKRDDVKYWSCPFRIDLISSFHVTMRF</sequence>
<keyword evidence="3" id="KW-1185">Reference proteome</keyword>
<accession>A0A0N4TF64</accession>
<organism evidence="4">
    <name type="scientific">Brugia pahangi</name>
    <name type="common">Filarial nematode worm</name>
    <dbReference type="NCBI Taxonomy" id="6280"/>
    <lineage>
        <taxon>Eukaryota</taxon>
        <taxon>Metazoa</taxon>
        <taxon>Ecdysozoa</taxon>
        <taxon>Nematoda</taxon>
        <taxon>Chromadorea</taxon>
        <taxon>Rhabditida</taxon>
        <taxon>Spirurina</taxon>
        <taxon>Spiruromorpha</taxon>
        <taxon>Filarioidea</taxon>
        <taxon>Onchocercidae</taxon>
        <taxon>Brugia</taxon>
    </lineage>
</organism>
<feature type="domain" description="Vacuolar protein sorting-associated protein 13 VPS13 adaptor binding" evidence="1">
    <location>
        <begin position="2"/>
        <end position="168"/>
    </location>
</feature>
<dbReference type="EMBL" id="UZAD01006795">
    <property type="protein sequence ID" value="VDN88002.1"/>
    <property type="molecule type" value="Genomic_DNA"/>
</dbReference>
<dbReference type="GO" id="GO:0006623">
    <property type="term" value="P:protein targeting to vacuole"/>
    <property type="evidence" value="ECO:0007669"/>
    <property type="project" value="TreeGrafter"/>
</dbReference>
<dbReference type="Proteomes" id="UP000278627">
    <property type="component" value="Unassembled WGS sequence"/>
</dbReference>
<dbReference type="PANTHER" id="PTHR16166:SF141">
    <property type="entry name" value="INTERMEMBRANE LIPID TRANSFER PROTEIN VPS13D"/>
    <property type="match status" value="1"/>
</dbReference>
<dbReference type="InterPro" id="IPR009543">
    <property type="entry name" value="VPS13_VAB"/>
</dbReference>
<dbReference type="WBParaSite" id="BPAG_0000685201-mRNA-1">
    <property type="protein sequence ID" value="BPAG_0000685201-mRNA-1"/>
    <property type="gene ID" value="BPAG_0000685201"/>
</dbReference>
<gene>
    <name evidence="2" type="ORF">BPAG_LOCUS6816</name>
</gene>
<dbReference type="GO" id="GO:0045053">
    <property type="term" value="P:protein retention in Golgi apparatus"/>
    <property type="evidence" value="ECO:0007669"/>
    <property type="project" value="TreeGrafter"/>
</dbReference>
<reference evidence="2 3" key="2">
    <citation type="submission" date="2018-11" db="EMBL/GenBank/DDBJ databases">
        <authorList>
            <consortium name="Pathogen Informatics"/>
        </authorList>
    </citation>
    <scope>NUCLEOTIDE SEQUENCE [LARGE SCALE GENOMIC DNA]</scope>
</reference>
<proteinExistence type="predicted"/>
<dbReference type="Pfam" id="PF25036">
    <property type="entry name" value="VPS13_VAB"/>
    <property type="match status" value="1"/>
</dbReference>
<dbReference type="AlphaFoldDB" id="A0A0N4TF64"/>
<evidence type="ECO:0000313" key="2">
    <source>
        <dbReference type="EMBL" id="VDN88002.1"/>
    </source>
</evidence>
<evidence type="ECO:0000313" key="4">
    <source>
        <dbReference type="WBParaSite" id="BPAG_0000685201-mRNA-1"/>
    </source>
</evidence>